<accession>A0A3E0VMW6</accession>
<dbReference type="OrthoDB" id="8680283at2"/>
<feature type="domain" description="AB hydrolase-1" evidence="2">
    <location>
        <begin position="27"/>
        <end position="261"/>
    </location>
</feature>
<comment type="similarity">
    <text evidence="1">Belongs to the AB hydrolase superfamily.</text>
</comment>
<gene>
    <name evidence="3" type="ORF">B7R54_17485</name>
</gene>
<evidence type="ECO:0000313" key="4">
    <source>
        <dbReference type="Proteomes" id="UP000256486"/>
    </source>
</evidence>
<proteinExistence type="inferred from homology"/>
<comment type="caution">
    <text evidence="3">The sequence shown here is derived from an EMBL/GenBank/DDBJ whole genome shotgun (WGS) entry which is preliminary data.</text>
</comment>
<dbReference type="InterPro" id="IPR000073">
    <property type="entry name" value="AB_hydrolase_1"/>
</dbReference>
<name>A0A3E0VMW6_9MICO</name>
<organism evidence="3 4">
    <name type="scientific">Subtercola boreus</name>
    <dbReference type="NCBI Taxonomy" id="120213"/>
    <lineage>
        <taxon>Bacteria</taxon>
        <taxon>Bacillati</taxon>
        <taxon>Actinomycetota</taxon>
        <taxon>Actinomycetes</taxon>
        <taxon>Micrococcales</taxon>
        <taxon>Microbacteriaceae</taxon>
        <taxon>Subtercola</taxon>
    </lineage>
</organism>
<dbReference type="PANTHER" id="PTHR43039">
    <property type="entry name" value="ESTERASE-RELATED"/>
    <property type="match status" value="1"/>
</dbReference>
<dbReference type="PRINTS" id="PR00111">
    <property type="entry name" value="ABHYDROLASE"/>
</dbReference>
<evidence type="ECO:0000259" key="2">
    <source>
        <dbReference type="Pfam" id="PF00561"/>
    </source>
</evidence>
<dbReference type="AlphaFoldDB" id="A0A3E0VMW6"/>
<dbReference type="Proteomes" id="UP000256486">
    <property type="component" value="Unassembled WGS sequence"/>
</dbReference>
<keyword evidence="3" id="KW-0378">Hydrolase</keyword>
<dbReference type="InterPro" id="IPR029058">
    <property type="entry name" value="AB_hydrolase_fold"/>
</dbReference>
<evidence type="ECO:0000313" key="3">
    <source>
        <dbReference type="EMBL" id="RFA10798.1"/>
    </source>
</evidence>
<dbReference type="GO" id="GO:0016787">
    <property type="term" value="F:hydrolase activity"/>
    <property type="evidence" value="ECO:0007669"/>
    <property type="project" value="UniProtKB-KW"/>
</dbReference>
<dbReference type="RefSeq" id="WP_116416173.1">
    <property type="nucleotide sequence ID" value="NZ_NBWZ01000001.1"/>
</dbReference>
<dbReference type="Gene3D" id="3.40.50.1820">
    <property type="entry name" value="alpha/beta hydrolase"/>
    <property type="match status" value="1"/>
</dbReference>
<evidence type="ECO:0000256" key="1">
    <source>
        <dbReference type="ARBA" id="ARBA00008645"/>
    </source>
</evidence>
<dbReference type="EMBL" id="NBWZ01000001">
    <property type="protein sequence ID" value="RFA10798.1"/>
    <property type="molecule type" value="Genomic_DNA"/>
</dbReference>
<reference evidence="3 4" key="1">
    <citation type="submission" date="2017-04" db="EMBL/GenBank/DDBJ databases">
        <title>Comparative genome analysis of Subtercola boreus.</title>
        <authorList>
            <person name="Cho Y.-J."/>
            <person name="Cho A."/>
            <person name="Kim O.-S."/>
            <person name="Lee J.-I."/>
        </authorList>
    </citation>
    <scope>NUCLEOTIDE SEQUENCE [LARGE SCALE GENOMIC DNA]</scope>
    <source>
        <strain evidence="3 4">K300</strain>
    </source>
</reference>
<sequence>MTYAPFEQAEAVVRRNNISWQGPEGAPTIVFAHGYGSSLQMWRLVAPQFADDHRVVLFDHVGSGGSDRQAYDRGKYDSLHGYADDLREICHSLGLKDIVYVGHSVGAMIGCLAAIAEPTLFSSLVLVGGSARYINDEGYVGGFESADVDALLESLDANYLAWASTMAPVFMGNADRPELAAELLDSFAKADQSVARQFARVTFLSDMRAKLNSVSTPTLVVQSTNDIVAPVVAGEFLRDRIPGSRLEVLEADGHYVHISEPEKLTSTIRSFLS</sequence>
<dbReference type="SUPFAM" id="SSF53474">
    <property type="entry name" value="alpha/beta-Hydrolases"/>
    <property type="match status" value="1"/>
</dbReference>
<dbReference type="Pfam" id="PF00561">
    <property type="entry name" value="Abhydrolase_1"/>
    <property type="match status" value="1"/>
</dbReference>
<keyword evidence="4" id="KW-1185">Reference proteome</keyword>
<protein>
    <submittedName>
        <fullName evidence="3">Alpha/beta hydrolase</fullName>
    </submittedName>
</protein>